<evidence type="ECO:0000259" key="7">
    <source>
        <dbReference type="SMART" id="SM01204"/>
    </source>
</evidence>
<dbReference type="GO" id="GO:0005886">
    <property type="term" value="C:plasma membrane"/>
    <property type="evidence" value="ECO:0007669"/>
    <property type="project" value="UniProtKB-SubCell"/>
</dbReference>
<organism evidence="8 9">
    <name type="scientific">Mucisphaera calidilacus</name>
    <dbReference type="NCBI Taxonomy" id="2527982"/>
    <lineage>
        <taxon>Bacteria</taxon>
        <taxon>Pseudomonadati</taxon>
        <taxon>Planctomycetota</taxon>
        <taxon>Phycisphaerae</taxon>
        <taxon>Phycisphaerales</taxon>
        <taxon>Phycisphaeraceae</taxon>
        <taxon>Mucisphaera</taxon>
    </lineage>
</organism>
<dbReference type="SMART" id="SM00897">
    <property type="entry name" value="FIST"/>
    <property type="match status" value="1"/>
</dbReference>
<keyword evidence="2" id="KW-1003">Cell membrane</keyword>
<evidence type="ECO:0000259" key="6">
    <source>
        <dbReference type="SMART" id="SM00897"/>
    </source>
</evidence>
<name>A0A518BZ20_9BACT</name>
<comment type="subcellular location">
    <subcellularLocation>
        <location evidence="1">Cell membrane</location>
        <topology evidence="1">Multi-pass membrane protein</topology>
    </subcellularLocation>
</comment>
<evidence type="ECO:0000256" key="5">
    <source>
        <dbReference type="ARBA" id="ARBA00023136"/>
    </source>
</evidence>
<feature type="domain" description="FIST" evidence="6">
    <location>
        <begin position="41"/>
        <end position="238"/>
    </location>
</feature>
<gene>
    <name evidence="8" type="ORF">Pan265_20680</name>
</gene>
<sequence length="405" mass="42874">MSQEADPNSIRFATAITREIDPIDAGHELVAQILDAGLPSVSLLTLFFTANHVAAIDEIRAHLLEDLRPGVLLGMSASGVIFGREEIEDDPAVVVQAASLPGCRVQPFQFGQIDWDDDEDDDHLVLADELGVEVDGDERLVIALADPFSTPLVKTLPALKRLVGDASVVGGLSSGARQPRRNRLLLNDRILNEGAAGVLLSGAIDTKHTVTQGCRAVGRPYVITKSKRHIVQELGGQNALAAIKGMVGDLEPSDQQLVEGHGLLIGRVVNEYKDRFGPGDFVIRGLVGVDQDEGYVAVGDPQVTVGQTVQFHVRDQQAARGDFDLLLEAQRVHGPAAGALLFTCNGRGTNLYDEPNIDATLAMNALGDPPMIGAVCAGEIGPIGGRALVHGHTAVLSAFRGPDCG</sequence>
<accession>A0A518BZ20</accession>
<evidence type="ECO:0000256" key="1">
    <source>
        <dbReference type="ARBA" id="ARBA00004651"/>
    </source>
</evidence>
<keyword evidence="5" id="KW-0472">Membrane</keyword>
<dbReference type="OrthoDB" id="9770435at2"/>
<evidence type="ECO:0000313" key="9">
    <source>
        <dbReference type="Proteomes" id="UP000320386"/>
    </source>
</evidence>
<evidence type="ECO:0000256" key="3">
    <source>
        <dbReference type="ARBA" id="ARBA00022692"/>
    </source>
</evidence>
<dbReference type="SMART" id="SM01204">
    <property type="entry name" value="FIST_C"/>
    <property type="match status" value="1"/>
</dbReference>
<dbReference type="PANTHER" id="PTHR14939">
    <property type="entry name" value="F-BOX ONLY PROTEIN 22"/>
    <property type="match status" value="1"/>
</dbReference>
<proteinExistence type="predicted"/>
<dbReference type="InterPro" id="IPR013702">
    <property type="entry name" value="FIST_domain_N"/>
</dbReference>
<dbReference type="PANTHER" id="PTHR14939:SF5">
    <property type="entry name" value="F-BOX ONLY PROTEIN 22"/>
    <property type="match status" value="1"/>
</dbReference>
<feature type="domain" description="FIST C-domain" evidence="7">
    <location>
        <begin position="239"/>
        <end position="383"/>
    </location>
</feature>
<dbReference type="PIRSF" id="PIRSF018953">
    <property type="entry name" value="UCP018953"/>
    <property type="match status" value="1"/>
</dbReference>
<dbReference type="InterPro" id="IPR019494">
    <property type="entry name" value="FIST_C"/>
</dbReference>
<evidence type="ECO:0000313" key="8">
    <source>
        <dbReference type="EMBL" id="QDU72204.1"/>
    </source>
</evidence>
<protein>
    <submittedName>
        <fullName evidence="8">FIST N domain protein</fullName>
    </submittedName>
</protein>
<dbReference type="RefSeq" id="WP_145446376.1">
    <property type="nucleotide sequence ID" value="NZ_CP036280.1"/>
</dbReference>
<keyword evidence="3" id="KW-0812">Transmembrane</keyword>
<evidence type="ECO:0000256" key="2">
    <source>
        <dbReference type="ARBA" id="ARBA00022475"/>
    </source>
</evidence>
<dbReference type="KEGG" id="mcad:Pan265_20680"/>
<evidence type="ECO:0000256" key="4">
    <source>
        <dbReference type="ARBA" id="ARBA00022989"/>
    </source>
</evidence>
<dbReference type="InterPro" id="IPR016741">
    <property type="entry name" value="UCP018953"/>
</dbReference>
<dbReference type="AlphaFoldDB" id="A0A518BZ20"/>
<keyword evidence="9" id="KW-1185">Reference proteome</keyword>
<dbReference type="Pfam" id="PF10442">
    <property type="entry name" value="FIST_C"/>
    <property type="match status" value="1"/>
</dbReference>
<dbReference type="Pfam" id="PF08495">
    <property type="entry name" value="FIST"/>
    <property type="match status" value="1"/>
</dbReference>
<dbReference type="EMBL" id="CP036280">
    <property type="protein sequence ID" value="QDU72204.1"/>
    <property type="molecule type" value="Genomic_DNA"/>
</dbReference>
<dbReference type="Proteomes" id="UP000320386">
    <property type="component" value="Chromosome"/>
</dbReference>
<reference evidence="8 9" key="1">
    <citation type="submission" date="2019-02" db="EMBL/GenBank/DDBJ databases">
        <title>Deep-cultivation of Planctomycetes and their phenomic and genomic characterization uncovers novel biology.</title>
        <authorList>
            <person name="Wiegand S."/>
            <person name="Jogler M."/>
            <person name="Boedeker C."/>
            <person name="Pinto D."/>
            <person name="Vollmers J."/>
            <person name="Rivas-Marin E."/>
            <person name="Kohn T."/>
            <person name="Peeters S.H."/>
            <person name="Heuer A."/>
            <person name="Rast P."/>
            <person name="Oberbeckmann S."/>
            <person name="Bunk B."/>
            <person name="Jeske O."/>
            <person name="Meyerdierks A."/>
            <person name="Storesund J.E."/>
            <person name="Kallscheuer N."/>
            <person name="Luecker S."/>
            <person name="Lage O.M."/>
            <person name="Pohl T."/>
            <person name="Merkel B.J."/>
            <person name="Hornburger P."/>
            <person name="Mueller R.-W."/>
            <person name="Bruemmer F."/>
            <person name="Labrenz M."/>
            <person name="Spormann A.M."/>
            <person name="Op den Camp H."/>
            <person name="Overmann J."/>
            <person name="Amann R."/>
            <person name="Jetten M.S.M."/>
            <person name="Mascher T."/>
            <person name="Medema M.H."/>
            <person name="Devos D.P."/>
            <person name="Kaster A.-K."/>
            <person name="Ovreas L."/>
            <person name="Rohde M."/>
            <person name="Galperin M.Y."/>
            <person name="Jogler C."/>
        </authorList>
    </citation>
    <scope>NUCLEOTIDE SEQUENCE [LARGE SCALE GENOMIC DNA]</scope>
    <source>
        <strain evidence="8 9">Pan265</strain>
    </source>
</reference>
<keyword evidence="4" id="KW-1133">Transmembrane helix</keyword>